<dbReference type="Proteomes" id="UP000024635">
    <property type="component" value="Unassembled WGS sequence"/>
</dbReference>
<accession>A0A016SB30</accession>
<protein>
    <submittedName>
        <fullName evidence="2">Uncharacterized protein</fullName>
    </submittedName>
</protein>
<dbReference type="AlphaFoldDB" id="A0A016SB30"/>
<feature type="compositionally biased region" description="Polar residues" evidence="1">
    <location>
        <begin position="663"/>
        <end position="672"/>
    </location>
</feature>
<feature type="compositionally biased region" description="Low complexity" evidence="1">
    <location>
        <begin position="643"/>
        <end position="657"/>
    </location>
</feature>
<evidence type="ECO:0000313" key="3">
    <source>
        <dbReference type="Proteomes" id="UP000024635"/>
    </source>
</evidence>
<sequence>MLSALRSRNGLVFDYEDEIALRRQLLSSSTIFEKSYCGVCKAALMRSLDHCRNRSCPRVREPQKRFKNVRRIDVANVDVTSQVKSVLTNNIQDIVETHRTIHSRRFEELYDSRALSGFQENMESLEEFAQGLIKVQLIINSDGFVYTSLQRGSTWPVYCAVWDLDCRVRHKRENAIVVAAVSGATEINDQLWKSALSRFNAFLSLSSDYPLQIRSPDGQLLQIILCVARVDLDSQAIKKLYKLQCWSGSLGCPRCTQPGIYRSRAYRWPLDRGSYLRTRSSAREAAESGTDGFQGPSVWSRMCDSTRISVDALHILWEGILDRLLKDTVRGGHSRFPILSISANHVDELSNSLSTSLFPTYYTAAWDLRDLTKKTGNEKYVTSTTILPVAVALGMLQNVSAAVLVLAICFITREMDSYVLSRSEREELKELMRVTHELFCSVVGEGAATFKSHLFFAHASEDIVVRGSPMETSTCGFEQLHGQLKLFAGSKNSRGFLRKSLERVIVLSAVLPEMKKRASRGQSLFGDLLHKVSPKAAYRVMHDSVPMANDHFRYCLRDVIERCDRFAGDPSKRELIQAEASLRNIGCETILTRILVYGKPLSSSILRRQNMTTHQWSRFPVGMESGRIPPRAPRRPLAHPYMRSSPNRSTVNRTNNRTPHEGVNTTVHSNEGQEPFRRQAQNRRSLASFLAQQNNGQPLSLVEFGQAFILDDSVTGAEELNELLSPTHTSLGQADLNELKYLHENASTADQKGVIEALIGAELLKRVKKELPAGNTAGSITGMRRHRVRVQRLADIACGYAACHATHAEAGWTA</sequence>
<gene>
    <name evidence="2" type="primary">Acey_s0261.g538</name>
    <name evidence="2" type="ORF">Y032_0261g538</name>
</gene>
<comment type="caution">
    <text evidence="2">The sequence shown here is derived from an EMBL/GenBank/DDBJ whole genome shotgun (WGS) entry which is preliminary data.</text>
</comment>
<feature type="region of interest" description="Disordered" evidence="1">
    <location>
        <begin position="621"/>
        <end position="674"/>
    </location>
</feature>
<evidence type="ECO:0000313" key="2">
    <source>
        <dbReference type="EMBL" id="EYB87494.1"/>
    </source>
</evidence>
<organism evidence="2 3">
    <name type="scientific">Ancylostoma ceylanicum</name>
    <dbReference type="NCBI Taxonomy" id="53326"/>
    <lineage>
        <taxon>Eukaryota</taxon>
        <taxon>Metazoa</taxon>
        <taxon>Ecdysozoa</taxon>
        <taxon>Nematoda</taxon>
        <taxon>Chromadorea</taxon>
        <taxon>Rhabditida</taxon>
        <taxon>Rhabditina</taxon>
        <taxon>Rhabditomorpha</taxon>
        <taxon>Strongyloidea</taxon>
        <taxon>Ancylostomatidae</taxon>
        <taxon>Ancylostomatinae</taxon>
        <taxon>Ancylostoma</taxon>
    </lineage>
</organism>
<reference evidence="3" key="1">
    <citation type="journal article" date="2015" name="Nat. Genet.">
        <title>The genome and transcriptome of the zoonotic hookworm Ancylostoma ceylanicum identify infection-specific gene families.</title>
        <authorList>
            <person name="Schwarz E.M."/>
            <person name="Hu Y."/>
            <person name="Antoshechkin I."/>
            <person name="Miller M.M."/>
            <person name="Sternberg P.W."/>
            <person name="Aroian R.V."/>
        </authorList>
    </citation>
    <scope>NUCLEOTIDE SEQUENCE</scope>
    <source>
        <strain evidence="3">HY135</strain>
    </source>
</reference>
<dbReference type="EMBL" id="JARK01001597">
    <property type="protein sequence ID" value="EYB87494.1"/>
    <property type="molecule type" value="Genomic_DNA"/>
</dbReference>
<dbReference type="OrthoDB" id="5911183at2759"/>
<keyword evidence="3" id="KW-1185">Reference proteome</keyword>
<name>A0A016SB30_9BILA</name>
<proteinExistence type="predicted"/>
<evidence type="ECO:0000256" key="1">
    <source>
        <dbReference type="SAM" id="MobiDB-lite"/>
    </source>
</evidence>